<dbReference type="AlphaFoldDB" id="A0A175W1A3"/>
<gene>
    <name evidence="2" type="ORF">MMYC01_206378</name>
</gene>
<dbReference type="STRING" id="100816.A0A175W1A3"/>
<evidence type="ECO:0000256" key="1">
    <source>
        <dbReference type="ARBA" id="ARBA00023604"/>
    </source>
</evidence>
<reference evidence="2 3" key="1">
    <citation type="journal article" date="2016" name="Genome Announc.">
        <title>Genome Sequence of Madurella mycetomatis mm55, Isolated from a Human Mycetoma Case in Sudan.</title>
        <authorList>
            <person name="Smit S."/>
            <person name="Derks M.F."/>
            <person name="Bervoets S."/>
            <person name="Fahal A."/>
            <person name="van Leeuwen W."/>
            <person name="van Belkum A."/>
            <person name="van de Sande W.W."/>
        </authorList>
    </citation>
    <scope>NUCLEOTIDE SEQUENCE [LARGE SCALE GENOMIC DNA]</scope>
    <source>
        <strain evidence="3">mm55</strain>
    </source>
</reference>
<proteinExistence type="inferred from homology"/>
<comment type="similarity">
    <text evidence="1">Belongs to the asaB hydroxylase/desaturase family.</text>
</comment>
<comment type="caution">
    <text evidence="2">The sequence shown here is derived from an EMBL/GenBank/DDBJ whole genome shotgun (WGS) entry which is preliminary data.</text>
</comment>
<dbReference type="Proteomes" id="UP000078237">
    <property type="component" value="Unassembled WGS sequence"/>
</dbReference>
<dbReference type="GO" id="GO:0016491">
    <property type="term" value="F:oxidoreductase activity"/>
    <property type="evidence" value="ECO:0007669"/>
    <property type="project" value="InterPro"/>
</dbReference>
<sequence>MGPNDQFCRLKYAIWDERFRHEKPYTIVSDMPWLEDSLKTNLTFRYGPEELITDVREHEGEFSLDENGFAYVSHEFPAFDVTDEALIEAMLYPQAEEFLRTKVEGVDRVHFFDHRIRFNDASSLSHRTEIPNRAQPLPPATGVHIDQSPGGALKRVRAWMGDDTDYLLRGRVRIIK</sequence>
<dbReference type="EMBL" id="LCTW02000172">
    <property type="protein sequence ID" value="KXX77209.1"/>
    <property type="molecule type" value="Genomic_DNA"/>
</dbReference>
<protein>
    <submittedName>
        <fullName evidence="2">Uncharacterized protein</fullName>
    </submittedName>
</protein>
<organism evidence="2 3">
    <name type="scientific">Madurella mycetomatis</name>
    <dbReference type="NCBI Taxonomy" id="100816"/>
    <lineage>
        <taxon>Eukaryota</taxon>
        <taxon>Fungi</taxon>
        <taxon>Dikarya</taxon>
        <taxon>Ascomycota</taxon>
        <taxon>Pezizomycotina</taxon>
        <taxon>Sordariomycetes</taxon>
        <taxon>Sordariomycetidae</taxon>
        <taxon>Sordariales</taxon>
        <taxon>Sordariales incertae sedis</taxon>
        <taxon>Madurella</taxon>
    </lineage>
</organism>
<keyword evidence="3" id="KW-1185">Reference proteome</keyword>
<dbReference type="OrthoDB" id="4569463at2759"/>
<evidence type="ECO:0000313" key="2">
    <source>
        <dbReference type="EMBL" id="KXX77209.1"/>
    </source>
</evidence>
<evidence type="ECO:0000313" key="3">
    <source>
        <dbReference type="Proteomes" id="UP000078237"/>
    </source>
</evidence>
<dbReference type="PANTHER" id="PTHR34598">
    <property type="entry name" value="BLL6449 PROTEIN"/>
    <property type="match status" value="1"/>
</dbReference>
<dbReference type="VEuPathDB" id="FungiDB:MMYC01_206378"/>
<name>A0A175W1A3_9PEZI</name>
<accession>A0A175W1A3</accession>
<dbReference type="PANTHER" id="PTHR34598:SF3">
    <property type="entry name" value="OXIDOREDUCTASE AN1597"/>
    <property type="match status" value="1"/>
</dbReference>
<dbReference type="InterPro" id="IPR044053">
    <property type="entry name" value="AsaB-like"/>
</dbReference>